<keyword evidence="2" id="KW-1185">Reference proteome</keyword>
<sequence length="201" mass="23087">MENKNLENVPGRDEKPWDLEKRMETHFRHAKSRYPAMNIEPMAYERERLTGKGMTAEDRALRKQWLLDQRLAPHEPPNAVVALETMNLPVNPLKRVFRMPMDATFRALTPVLGQAAAKGLRGIVPNILKGAAVILGVFYYAKYAEHNWESNRGWHVYSSKPRQLYGREVPVREHCDFANQGFKERKVLLGGKTSFNSEVVS</sequence>
<name>A0A6J8DJC8_MYTCO</name>
<dbReference type="PANTHER" id="PTHR21106">
    <property type="entry name" value="NADH DEHYDROGENASE [UBIQUINONE] 1 BETA SUBCOMPLEX SUBUNIT 6"/>
    <property type="match status" value="1"/>
</dbReference>
<protein>
    <submittedName>
        <fullName evidence="1">NDUFB6</fullName>
    </submittedName>
</protein>
<dbReference type="OrthoDB" id="5824032at2759"/>
<accession>A0A6J8DJC8</accession>
<dbReference type="GO" id="GO:0006120">
    <property type="term" value="P:mitochondrial electron transport, NADH to ubiquinone"/>
    <property type="evidence" value="ECO:0007669"/>
    <property type="project" value="InterPro"/>
</dbReference>
<dbReference type="AlphaFoldDB" id="A0A6J8DJC8"/>
<reference evidence="1 2" key="1">
    <citation type="submission" date="2020-06" db="EMBL/GenBank/DDBJ databases">
        <authorList>
            <person name="Li R."/>
            <person name="Bekaert M."/>
        </authorList>
    </citation>
    <scope>NUCLEOTIDE SEQUENCE [LARGE SCALE GENOMIC DNA]</scope>
    <source>
        <strain evidence="2">wild</strain>
    </source>
</reference>
<dbReference type="InterPro" id="IPR019174">
    <property type="entry name" value="NADH_DH_b-subcmplx_su6"/>
</dbReference>
<gene>
    <name evidence="1" type="ORF">MCOR_41550</name>
</gene>
<dbReference type="PANTHER" id="PTHR21106:SF2">
    <property type="entry name" value="NADH DEHYDROGENASE [UBIQUINONE] 1 BETA SUBCOMPLEX SUBUNIT 6"/>
    <property type="match status" value="1"/>
</dbReference>
<evidence type="ECO:0000313" key="1">
    <source>
        <dbReference type="EMBL" id="CAC5408125.1"/>
    </source>
</evidence>
<organism evidence="1 2">
    <name type="scientific">Mytilus coruscus</name>
    <name type="common">Sea mussel</name>
    <dbReference type="NCBI Taxonomy" id="42192"/>
    <lineage>
        <taxon>Eukaryota</taxon>
        <taxon>Metazoa</taxon>
        <taxon>Spiralia</taxon>
        <taxon>Lophotrochozoa</taxon>
        <taxon>Mollusca</taxon>
        <taxon>Bivalvia</taxon>
        <taxon>Autobranchia</taxon>
        <taxon>Pteriomorphia</taxon>
        <taxon>Mytilida</taxon>
        <taxon>Mytiloidea</taxon>
        <taxon>Mytilidae</taxon>
        <taxon>Mytilinae</taxon>
        <taxon>Mytilus</taxon>
    </lineage>
</organism>
<dbReference type="GO" id="GO:0005739">
    <property type="term" value="C:mitochondrion"/>
    <property type="evidence" value="ECO:0007669"/>
    <property type="project" value="GOC"/>
</dbReference>
<dbReference type="EMBL" id="CACVKT020007511">
    <property type="protein sequence ID" value="CAC5408125.1"/>
    <property type="molecule type" value="Genomic_DNA"/>
</dbReference>
<evidence type="ECO:0000313" key="2">
    <source>
        <dbReference type="Proteomes" id="UP000507470"/>
    </source>
</evidence>
<proteinExistence type="predicted"/>
<dbReference type="Pfam" id="PF09782">
    <property type="entry name" value="NDUF_B6"/>
    <property type="match status" value="1"/>
</dbReference>
<dbReference type="Proteomes" id="UP000507470">
    <property type="component" value="Unassembled WGS sequence"/>
</dbReference>